<dbReference type="STRING" id="1561998.A0A1I7UDK4"/>
<dbReference type="GO" id="GO:0006506">
    <property type="term" value="P:GPI anchor biosynthetic process"/>
    <property type="evidence" value="ECO:0007669"/>
    <property type="project" value="TreeGrafter"/>
</dbReference>
<keyword evidence="2" id="KW-1185">Reference proteome</keyword>
<dbReference type="PANTHER" id="PTHR12892">
    <property type="entry name" value="FGF RECEPTOR ACTIVATING PROTEIN 1"/>
    <property type="match status" value="1"/>
</dbReference>
<evidence type="ECO:0000313" key="2">
    <source>
        <dbReference type="Proteomes" id="UP000095282"/>
    </source>
</evidence>
<feature type="transmembrane region" description="Helical" evidence="1">
    <location>
        <begin position="176"/>
        <end position="198"/>
    </location>
</feature>
<feature type="transmembrane region" description="Helical" evidence="1">
    <location>
        <begin position="241"/>
        <end position="265"/>
    </location>
</feature>
<dbReference type="InterPro" id="IPR039545">
    <property type="entry name" value="PGAP2"/>
</dbReference>
<dbReference type="WBParaSite" id="Csp11.Scaffold629.g8253.t2">
    <property type="protein sequence ID" value="Csp11.Scaffold629.g8253.t2"/>
    <property type="gene ID" value="Csp11.Scaffold629.g8253"/>
</dbReference>
<evidence type="ECO:0000256" key="1">
    <source>
        <dbReference type="SAM" id="Phobius"/>
    </source>
</evidence>
<dbReference type="eggNOG" id="ENOG502TFUU">
    <property type="taxonomic scope" value="Eukaryota"/>
</dbReference>
<feature type="transmembrane region" description="Helical" evidence="1">
    <location>
        <begin position="277"/>
        <end position="296"/>
    </location>
</feature>
<feature type="transmembrane region" description="Helical" evidence="1">
    <location>
        <begin position="136"/>
        <end position="155"/>
    </location>
</feature>
<dbReference type="GO" id="GO:0005789">
    <property type="term" value="C:endoplasmic reticulum membrane"/>
    <property type="evidence" value="ECO:0007669"/>
    <property type="project" value="TreeGrafter"/>
</dbReference>
<keyword evidence="1" id="KW-1133">Transmembrane helix</keyword>
<protein>
    <submittedName>
        <fullName evidence="3">SSD domain-containing protein</fullName>
    </submittedName>
</protein>
<dbReference type="GO" id="GO:0000139">
    <property type="term" value="C:Golgi membrane"/>
    <property type="evidence" value="ECO:0007669"/>
    <property type="project" value="InterPro"/>
</dbReference>
<evidence type="ECO:0000313" key="3">
    <source>
        <dbReference type="WBParaSite" id="Csp11.Scaffold629.g8253.t2"/>
    </source>
</evidence>
<name>A0A1I7UDK4_9PELO</name>
<keyword evidence="1" id="KW-0812">Transmembrane</keyword>
<feature type="transmembrane region" description="Helical" evidence="1">
    <location>
        <begin position="27"/>
        <end position="46"/>
    </location>
</feature>
<accession>A0A1I7UDK4</accession>
<proteinExistence type="predicted"/>
<feature type="transmembrane region" description="Helical" evidence="1">
    <location>
        <begin position="210"/>
        <end position="229"/>
    </location>
</feature>
<dbReference type="Proteomes" id="UP000095282">
    <property type="component" value="Unplaced"/>
</dbReference>
<keyword evidence="1" id="KW-0472">Membrane</keyword>
<reference evidence="3" key="1">
    <citation type="submission" date="2016-11" db="UniProtKB">
        <authorList>
            <consortium name="WormBaseParasite"/>
        </authorList>
    </citation>
    <scope>IDENTIFICATION</scope>
</reference>
<dbReference type="PANTHER" id="PTHR12892:SF16">
    <property type="entry name" value="TRANSMEMBRANE PROTEIN"/>
    <property type="match status" value="1"/>
</dbReference>
<organism evidence="2 3">
    <name type="scientific">Caenorhabditis tropicalis</name>
    <dbReference type="NCBI Taxonomy" id="1561998"/>
    <lineage>
        <taxon>Eukaryota</taxon>
        <taxon>Metazoa</taxon>
        <taxon>Ecdysozoa</taxon>
        <taxon>Nematoda</taxon>
        <taxon>Chromadorea</taxon>
        <taxon>Rhabditida</taxon>
        <taxon>Rhabditina</taxon>
        <taxon>Rhabditomorpha</taxon>
        <taxon>Rhabditoidea</taxon>
        <taxon>Rhabditidae</taxon>
        <taxon>Peloderinae</taxon>
        <taxon>Caenorhabditis</taxon>
    </lineage>
</organism>
<sequence length="358" mass="41758">MTTRRTQRMHAQDSWEWAHATHRISTIYIYFFISSMIFVAVSLYFFSKEFVVSPDNFSELAHSYRSDYTNKTEISYDEVISAMNPFHPFHKFLARNHIRHGFGNVYVNHCYIFPYPNGTNLPSILRRMTFSAPSQASMRTAVLITVLLRMVIILIRTSDVVLQNPLKQAKIRCVGCICTVTDLLVSIFGMFVTCLHASVDLKDMSFLVYYSLPLFGASFFISAISYTYLESYDVNRKNSRVLERAFCIALFAFCLPVVCKDYISFLFTQPCLYHAEWLPAVCEYICIVSIIIFYLTQIEDFTKMHMVLSCEREETMCCMDFIDFSDFKPAMLHDFHELIQHQKAQEEKRLHKSIIFIS</sequence>
<dbReference type="AlphaFoldDB" id="A0A1I7UDK4"/>